<feature type="domain" description="LD-carboxypeptidase C-terminal" evidence="1">
    <location>
        <begin position="72"/>
        <end position="196"/>
    </location>
</feature>
<dbReference type="Proteomes" id="UP000242501">
    <property type="component" value="Unassembled WGS sequence"/>
</dbReference>
<organism evidence="2 3">
    <name type="scientific">Acinetobacter boissieri</name>
    <dbReference type="NCBI Taxonomy" id="1219383"/>
    <lineage>
        <taxon>Bacteria</taxon>
        <taxon>Pseudomonadati</taxon>
        <taxon>Pseudomonadota</taxon>
        <taxon>Gammaproteobacteria</taxon>
        <taxon>Moraxellales</taxon>
        <taxon>Moraxellaceae</taxon>
        <taxon>Acinetobacter</taxon>
    </lineage>
</organism>
<evidence type="ECO:0000313" key="2">
    <source>
        <dbReference type="EMBL" id="SDB89566.1"/>
    </source>
</evidence>
<dbReference type="InterPro" id="IPR027461">
    <property type="entry name" value="Carboxypeptidase_A_C_sf"/>
</dbReference>
<name>A0A1G6H7Z0_9GAMM</name>
<dbReference type="EMBL" id="FMYL01000004">
    <property type="protein sequence ID" value="SDB89566.1"/>
    <property type="molecule type" value="Genomic_DNA"/>
</dbReference>
<gene>
    <name evidence="2" type="ORF">SAMN05421733_10415</name>
</gene>
<keyword evidence="3" id="KW-1185">Reference proteome</keyword>
<keyword evidence="2" id="KW-0645">Protease</keyword>
<sequence>MEFSITSPDTTTEKIWDVLQVNRGAIIHQASSLHYQSQPNNWALNPSDGFNLTVPTQWKRLDGEVSPISFHGRFIGGCLETISRLAGTEFGDIPQFIKQYATVGIILYFESSELKPCALARALLSLKMQYWFNGLSGILVGRSSTKEQEKGATDQLTYIDALKLALGYLNIPVIYDVDIGHVPPQMSLVNGALAQVNFTQTDCSITQQL</sequence>
<accession>A0A1G6H7Z0</accession>
<dbReference type="RefSeq" id="WP_213030498.1">
    <property type="nucleotide sequence ID" value="NZ_FMYL01000004.1"/>
</dbReference>
<dbReference type="InterPro" id="IPR003507">
    <property type="entry name" value="S66_fam"/>
</dbReference>
<evidence type="ECO:0000259" key="1">
    <source>
        <dbReference type="Pfam" id="PF17676"/>
    </source>
</evidence>
<dbReference type="Pfam" id="PF17676">
    <property type="entry name" value="Peptidase_S66C"/>
    <property type="match status" value="1"/>
</dbReference>
<dbReference type="STRING" id="1219383.SAMN05421733_10415"/>
<proteinExistence type="predicted"/>
<evidence type="ECO:0000313" key="3">
    <source>
        <dbReference type="Proteomes" id="UP000242501"/>
    </source>
</evidence>
<keyword evidence="2" id="KW-0121">Carboxypeptidase</keyword>
<dbReference type="GO" id="GO:0004180">
    <property type="term" value="F:carboxypeptidase activity"/>
    <property type="evidence" value="ECO:0007669"/>
    <property type="project" value="UniProtKB-KW"/>
</dbReference>
<keyword evidence="2" id="KW-0378">Hydrolase</keyword>
<protein>
    <submittedName>
        <fullName evidence="2">LD-carboxypeptidase</fullName>
    </submittedName>
</protein>
<reference evidence="3" key="1">
    <citation type="submission" date="2016-09" db="EMBL/GenBank/DDBJ databases">
        <authorList>
            <person name="Varghese N."/>
            <person name="Submissions S."/>
        </authorList>
    </citation>
    <scope>NUCLEOTIDE SEQUENCE [LARGE SCALE GENOMIC DNA]</scope>
    <source>
        <strain evidence="3">ANC 4422</strain>
    </source>
</reference>
<dbReference type="Gene3D" id="3.50.30.60">
    <property type="entry name" value="LD-carboxypeptidase A C-terminal domain-like"/>
    <property type="match status" value="1"/>
</dbReference>
<dbReference type="SUPFAM" id="SSF141986">
    <property type="entry name" value="LD-carboxypeptidase A C-terminal domain-like"/>
    <property type="match status" value="1"/>
</dbReference>
<dbReference type="InterPro" id="IPR040921">
    <property type="entry name" value="Peptidase_S66C"/>
</dbReference>
<dbReference type="AlphaFoldDB" id="A0A1G6H7Z0"/>
<dbReference type="PANTHER" id="PTHR30237">
    <property type="entry name" value="MURAMOYLTETRAPEPTIDE CARBOXYPEPTIDASE"/>
    <property type="match status" value="1"/>
</dbReference>